<reference evidence="1 2" key="1">
    <citation type="journal article" date="2016" name="Nat. Commun.">
        <title>Thousands of microbial genomes shed light on interconnected biogeochemical processes in an aquifer system.</title>
        <authorList>
            <person name="Anantharaman K."/>
            <person name="Brown C.T."/>
            <person name="Hug L.A."/>
            <person name="Sharon I."/>
            <person name="Castelle C.J."/>
            <person name="Probst A.J."/>
            <person name="Thomas B.C."/>
            <person name="Singh A."/>
            <person name="Wilkins M.J."/>
            <person name="Karaoz U."/>
            <person name="Brodie E.L."/>
            <person name="Williams K.H."/>
            <person name="Hubbard S.S."/>
            <person name="Banfield J.F."/>
        </authorList>
    </citation>
    <scope>NUCLEOTIDE SEQUENCE [LARGE SCALE GENOMIC DNA]</scope>
</reference>
<proteinExistence type="predicted"/>
<name>A0A1F6V2I9_9BACT</name>
<accession>A0A1F6V2I9</accession>
<dbReference type="AlphaFoldDB" id="A0A1F6V2I9"/>
<protein>
    <submittedName>
        <fullName evidence="1">Uncharacterized protein</fullName>
    </submittedName>
</protein>
<organism evidence="1 2">
    <name type="scientific">Candidatus Nomurabacteria bacterium RIFCSPHIGHO2_01_FULL_40_20</name>
    <dbReference type="NCBI Taxonomy" id="1801738"/>
    <lineage>
        <taxon>Bacteria</taxon>
        <taxon>Candidatus Nomuraibacteriota</taxon>
    </lineage>
</organism>
<comment type="caution">
    <text evidence="1">The sequence shown here is derived from an EMBL/GenBank/DDBJ whole genome shotgun (WGS) entry which is preliminary data.</text>
</comment>
<dbReference type="EMBL" id="MFTO01000012">
    <property type="protein sequence ID" value="OGI63835.1"/>
    <property type="molecule type" value="Genomic_DNA"/>
</dbReference>
<evidence type="ECO:0000313" key="1">
    <source>
        <dbReference type="EMBL" id="OGI63835.1"/>
    </source>
</evidence>
<dbReference type="Proteomes" id="UP000178985">
    <property type="component" value="Unassembled WGS sequence"/>
</dbReference>
<sequence>MNPSSQLTQIPIRIIKEQELIIGPLAWEEASRVSGLVIDQSRNSVSFSGDGKDVIDRLVTQYERIFGKASHAVCHEAVQDIVSQMPPDEVPSSLK</sequence>
<gene>
    <name evidence="1" type="ORF">A2733_00735</name>
</gene>
<evidence type="ECO:0000313" key="2">
    <source>
        <dbReference type="Proteomes" id="UP000178985"/>
    </source>
</evidence>